<sequence length="323" mass="35958">MEAEPLDTETEDEKKWRQERMRVLDEWCEIELKGADALKMDVTHEPGSPTAAVASETTFPELYRLLVATTPGTVPRETPEEFAQEIIESRTSETSDNRSAFDRIIDVCLCRPVKAQISPKVYTDKILILKLAETPYSHENGTHWLILTDYFNNVSKALMTSSEYSTVANPGRVGAHWVTVGFQSATPHTDFRGCGVLGLLQMLTFTQKVPANILKAIVLLATTEPNDFPLAVVSINITSLLLTLLKKGAFDNYGNENEGLYPFFSALHAASMSRFCSIYKSQNSTLADTQTIFSEITRQLEKSPLSLLNLLSTSNDELINTLL</sequence>
<dbReference type="EMBL" id="PDUG01000003">
    <property type="protein sequence ID" value="PIC38673.1"/>
    <property type="molecule type" value="Genomic_DNA"/>
</dbReference>
<organism evidence="2 3">
    <name type="scientific">Caenorhabditis nigoni</name>
    <dbReference type="NCBI Taxonomy" id="1611254"/>
    <lineage>
        <taxon>Eukaryota</taxon>
        <taxon>Metazoa</taxon>
        <taxon>Ecdysozoa</taxon>
        <taxon>Nematoda</taxon>
        <taxon>Chromadorea</taxon>
        <taxon>Rhabditida</taxon>
        <taxon>Rhabditina</taxon>
        <taxon>Rhabditomorpha</taxon>
        <taxon>Rhabditoidea</taxon>
        <taxon>Rhabditidae</taxon>
        <taxon>Peloderinae</taxon>
        <taxon>Caenorhabditis</taxon>
    </lineage>
</organism>
<dbReference type="PROSITE" id="PS51335">
    <property type="entry name" value="ELMO"/>
    <property type="match status" value="1"/>
</dbReference>
<evidence type="ECO:0000259" key="1">
    <source>
        <dbReference type="PROSITE" id="PS51335"/>
    </source>
</evidence>
<dbReference type="AlphaFoldDB" id="A0A2G5UGT6"/>
<accession>A0A2G5UGT6</accession>
<dbReference type="Proteomes" id="UP000230233">
    <property type="component" value="Chromosome III"/>
</dbReference>
<feature type="domain" description="ELMO" evidence="1">
    <location>
        <begin position="142"/>
        <end position="304"/>
    </location>
</feature>
<gene>
    <name evidence="2" type="primary">Cni-C56G7.3</name>
    <name evidence="2" type="synonym">Cnig_chr_III.g10603</name>
    <name evidence="2" type="ORF">B9Z55_010603</name>
</gene>
<dbReference type="PANTHER" id="PTHR12771">
    <property type="entry name" value="ENGULFMENT AND CELL MOTILITY"/>
    <property type="match status" value="1"/>
</dbReference>
<name>A0A2G5UGT6_9PELO</name>
<evidence type="ECO:0000313" key="3">
    <source>
        <dbReference type="Proteomes" id="UP000230233"/>
    </source>
</evidence>
<dbReference type="InterPro" id="IPR050868">
    <property type="entry name" value="ELMO_domain-containing"/>
</dbReference>
<protein>
    <recommendedName>
        <fullName evidence="1">ELMO domain-containing protein</fullName>
    </recommendedName>
</protein>
<dbReference type="Pfam" id="PF04727">
    <property type="entry name" value="ELMO_CED12"/>
    <property type="match status" value="1"/>
</dbReference>
<keyword evidence="3" id="KW-1185">Reference proteome</keyword>
<reference evidence="3" key="1">
    <citation type="submission" date="2017-10" db="EMBL/GenBank/DDBJ databases">
        <title>Rapid genome shrinkage in a self-fertile nematode reveals novel sperm competition proteins.</title>
        <authorList>
            <person name="Yin D."/>
            <person name="Schwarz E.M."/>
            <person name="Thomas C.G."/>
            <person name="Felde R.L."/>
            <person name="Korf I.F."/>
            <person name="Cutter A.D."/>
            <person name="Schartner C.M."/>
            <person name="Ralston E.J."/>
            <person name="Meyer B.J."/>
            <person name="Haag E.S."/>
        </authorList>
    </citation>
    <scope>NUCLEOTIDE SEQUENCE [LARGE SCALE GENOMIC DNA]</scope>
    <source>
        <strain evidence="3">JU1422</strain>
    </source>
</reference>
<dbReference type="STRING" id="1611254.A0A2G5UGT6"/>
<proteinExistence type="predicted"/>
<dbReference type="PANTHER" id="PTHR12771:SF2">
    <property type="entry name" value="ELMO DOMAIN-CONTAINING PROTEIN 3"/>
    <property type="match status" value="1"/>
</dbReference>
<dbReference type="OrthoDB" id="266227at2759"/>
<evidence type="ECO:0000313" key="2">
    <source>
        <dbReference type="EMBL" id="PIC38673.1"/>
    </source>
</evidence>
<dbReference type="InterPro" id="IPR006816">
    <property type="entry name" value="ELMO_dom"/>
</dbReference>
<comment type="caution">
    <text evidence="2">The sequence shown here is derived from an EMBL/GenBank/DDBJ whole genome shotgun (WGS) entry which is preliminary data.</text>
</comment>